<evidence type="ECO:0000313" key="2">
    <source>
        <dbReference type="WBParaSite" id="ES5_v2.g17285.t1"/>
    </source>
</evidence>
<sequence>MSPGWVRDGWLTGTKWSQQDFMFHGWKKSKLGGEWNWPFSSESHMDDLGQCKFGDPEFPNFKYLSDYSAKNQEINEILRNKVKTVEKDYENILKRIHPMCKKPCAITPPN</sequence>
<name>A0AC34FIS2_9BILA</name>
<reference evidence="2" key="1">
    <citation type="submission" date="2022-11" db="UniProtKB">
        <authorList>
            <consortium name="WormBaseParasite"/>
        </authorList>
    </citation>
    <scope>IDENTIFICATION</scope>
</reference>
<accession>A0AC34FIS2</accession>
<dbReference type="WBParaSite" id="ES5_v2.g17285.t1">
    <property type="protein sequence ID" value="ES5_v2.g17285.t1"/>
    <property type="gene ID" value="ES5_v2.g17285"/>
</dbReference>
<evidence type="ECO:0000313" key="1">
    <source>
        <dbReference type="Proteomes" id="UP000887579"/>
    </source>
</evidence>
<organism evidence="1 2">
    <name type="scientific">Panagrolaimus sp. ES5</name>
    <dbReference type="NCBI Taxonomy" id="591445"/>
    <lineage>
        <taxon>Eukaryota</taxon>
        <taxon>Metazoa</taxon>
        <taxon>Ecdysozoa</taxon>
        <taxon>Nematoda</taxon>
        <taxon>Chromadorea</taxon>
        <taxon>Rhabditida</taxon>
        <taxon>Tylenchina</taxon>
        <taxon>Panagrolaimomorpha</taxon>
        <taxon>Panagrolaimoidea</taxon>
        <taxon>Panagrolaimidae</taxon>
        <taxon>Panagrolaimus</taxon>
    </lineage>
</organism>
<proteinExistence type="predicted"/>
<protein>
    <submittedName>
        <fullName evidence="2">Uncharacterized protein</fullName>
    </submittedName>
</protein>
<dbReference type="Proteomes" id="UP000887579">
    <property type="component" value="Unplaced"/>
</dbReference>